<dbReference type="Proteomes" id="UP000256429">
    <property type="component" value="Unassembled WGS sequence"/>
</dbReference>
<reference evidence="2 3" key="1">
    <citation type="submission" date="2018-08" db="EMBL/GenBank/DDBJ databases">
        <title>Genomic Encyclopedia of Type Strains, Phase III (KMG-III): the genomes of soil and plant-associated and newly described type strains.</title>
        <authorList>
            <person name="Whitman W."/>
        </authorList>
    </citation>
    <scope>NUCLEOTIDE SEQUENCE [LARGE SCALE GENOMIC DNA]</scope>
    <source>
        <strain evidence="2 3">325-5</strain>
    </source>
</reference>
<dbReference type="Pfam" id="PF13474">
    <property type="entry name" value="SnoaL_3"/>
    <property type="match status" value="1"/>
</dbReference>
<accession>A0A3D9RYF7</accession>
<dbReference type="PROSITE" id="PS51257">
    <property type="entry name" value="PROKAR_LIPOPROTEIN"/>
    <property type="match status" value="1"/>
</dbReference>
<feature type="domain" description="SnoaL-like" evidence="1">
    <location>
        <begin position="38"/>
        <end position="157"/>
    </location>
</feature>
<dbReference type="Gene3D" id="3.10.450.50">
    <property type="match status" value="1"/>
</dbReference>
<dbReference type="AlphaFoldDB" id="A0A3D9RYF7"/>
<name>A0A3D9RYF7_9FLAO</name>
<dbReference type="EMBL" id="QTTQ01000009">
    <property type="protein sequence ID" value="REE82871.1"/>
    <property type="molecule type" value="Genomic_DNA"/>
</dbReference>
<dbReference type="InterPro" id="IPR037401">
    <property type="entry name" value="SnoaL-like"/>
</dbReference>
<dbReference type="SUPFAM" id="SSF54427">
    <property type="entry name" value="NTF2-like"/>
    <property type="match status" value="1"/>
</dbReference>
<proteinExistence type="predicted"/>
<gene>
    <name evidence="2" type="ORF">BX611_0146</name>
</gene>
<dbReference type="OrthoDB" id="1122777at2"/>
<evidence type="ECO:0000259" key="1">
    <source>
        <dbReference type="Pfam" id="PF13474"/>
    </source>
</evidence>
<comment type="caution">
    <text evidence="2">The sequence shown here is derived from an EMBL/GenBank/DDBJ whole genome shotgun (WGS) entry which is preliminary data.</text>
</comment>
<organism evidence="2 3">
    <name type="scientific">Lutibacter oceani</name>
    <dbReference type="NCBI Taxonomy" id="1853311"/>
    <lineage>
        <taxon>Bacteria</taxon>
        <taxon>Pseudomonadati</taxon>
        <taxon>Bacteroidota</taxon>
        <taxon>Flavobacteriia</taxon>
        <taxon>Flavobacteriales</taxon>
        <taxon>Flavobacteriaceae</taxon>
        <taxon>Lutibacter</taxon>
    </lineage>
</organism>
<keyword evidence="3" id="KW-1185">Reference proteome</keyword>
<protein>
    <submittedName>
        <fullName evidence="2">SnoaL-like protein</fullName>
    </submittedName>
</protein>
<evidence type="ECO:0000313" key="3">
    <source>
        <dbReference type="Proteomes" id="UP000256429"/>
    </source>
</evidence>
<evidence type="ECO:0000313" key="2">
    <source>
        <dbReference type="EMBL" id="REE82871.1"/>
    </source>
</evidence>
<dbReference type="InterPro" id="IPR032710">
    <property type="entry name" value="NTF2-like_dom_sf"/>
</dbReference>
<dbReference type="RefSeq" id="WP_115877575.1">
    <property type="nucleotide sequence ID" value="NZ_QTTQ01000009.1"/>
</dbReference>
<sequence length="159" mass="18419">MKRSIIISIYLLLSCGFISKTESQTFSNQHTELIKNKVDAIFQKMIILAENLDYDELSKGVNDKYNAGFISNEKFYLEYASLIENIKNRAKGVTNQIITINKKQISVLSDTIVLLTATGISYVKLDDGRQLNINFYWSFIYEKIDNSWKVIHYHQSFTK</sequence>